<comment type="subcellular location">
    <subcellularLocation>
        <location evidence="1">Cell envelope</location>
    </subcellularLocation>
</comment>
<evidence type="ECO:0000256" key="3">
    <source>
        <dbReference type="ARBA" id="ARBA00022748"/>
    </source>
</evidence>
<keyword evidence="2" id="KW-0677">Repeat</keyword>
<dbReference type="InterPro" id="IPR011990">
    <property type="entry name" value="TPR-like_helical_dom_sf"/>
</dbReference>
<protein>
    <submittedName>
        <fullName evidence="6">C-type cytochrome biogenesis protein CcmI</fullName>
    </submittedName>
</protein>
<dbReference type="PANTHER" id="PTHR47870:SF4">
    <property type="entry name" value="CYTOCHROME C-TYPE BIOGENESIS PROTEIN CYCH"/>
    <property type="match status" value="1"/>
</dbReference>
<dbReference type="InterPro" id="IPR051263">
    <property type="entry name" value="C-type_cytochrome_biogenesis"/>
</dbReference>
<dbReference type="GO" id="GO:0017004">
    <property type="term" value="P:cytochrome complex assembly"/>
    <property type="evidence" value="ECO:0007669"/>
    <property type="project" value="UniProtKB-KW"/>
</dbReference>
<reference evidence="6" key="1">
    <citation type="journal article" date="2014" name="Int. J. Syst. Evol. Microbiol.">
        <title>Complete genome sequence of Corynebacterium casei LMG S-19264T (=DSM 44701T), isolated from a smear-ripened cheese.</title>
        <authorList>
            <consortium name="US DOE Joint Genome Institute (JGI-PGF)"/>
            <person name="Walter F."/>
            <person name="Albersmeier A."/>
            <person name="Kalinowski J."/>
            <person name="Ruckert C."/>
        </authorList>
    </citation>
    <scope>NUCLEOTIDE SEQUENCE</scope>
    <source>
        <strain evidence="6">CGMCC 1.12426</strain>
    </source>
</reference>
<evidence type="ECO:0000256" key="1">
    <source>
        <dbReference type="ARBA" id="ARBA00004196"/>
    </source>
</evidence>
<comment type="caution">
    <text evidence="6">The sequence shown here is derived from an EMBL/GenBank/DDBJ whole genome shotgun (WGS) entry which is preliminary data.</text>
</comment>
<dbReference type="GO" id="GO:0030313">
    <property type="term" value="C:cell envelope"/>
    <property type="evidence" value="ECO:0007669"/>
    <property type="project" value="UniProtKB-SubCell"/>
</dbReference>
<keyword evidence="4" id="KW-0802">TPR repeat</keyword>
<proteinExistence type="predicted"/>
<feature type="domain" description="Cytochrome c-type biogenesis protein H TPR" evidence="5">
    <location>
        <begin position="131"/>
        <end position="256"/>
    </location>
</feature>
<gene>
    <name evidence="6" type="ORF">GCM10011316_38860</name>
</gene>
<reference evidence="6" key="2">
    <citation type="submission" date="2020-09" db="EMBL/GenBank/DDBJ databases">
        <authorList>
            <person name="Sun Q."/>
            <person name="Zhou Y."/>
        </authorList>
    </citation>
    <scope>NUCLEOTIDE SEQUENCE</scope>
    <source>
        <strain evidence="6">CGMCC 1.12426</strain>
    </source>
</reference>
<accession>A0A916TN35</accession>
<dbReference type="SUPFAM" id="SSF48452">
    <property type="entry name" value="TPR-like"/>
    <property type="match status" value="1"/>
</dbReference>
<dbReference type="Pfam" id="PF23914">
    <property type="entry name" value="TPR_CcmH_CycH"/>
    <property type="match status" value="1"/>
</dbReference>
<keyword evidence="7" id="KW-1185">Reference proteome</keyword>
<evidence type="ECO:0000259" key="5">
    <source>
        <dbReference type="Pfam" id="PF23914"/>
    </source>
</evidence>
<name>A0A916TN35_9HYPH</name>
<evidence type="ECO:0000256" key="4">
    <source>
        <dbReference type="ARBA" id="ARBA00022803"/>
    </source>
</evidence>
<keyword evidence="3" id="KW-0201">Cytochrome c-type biogenesis</keyword>
<sequence length="379" mass="39959">MMLWILIAAMTAAAALSILLPLSRRHGAGEGVPKVAADEAVYREQLDEVERDLDRCLIDPPAAEAARTEIARRLLAANERRKSGSGKPGSPIGVRVGKVIAIVALPVFTLGLYMVLGSPGMPDQPLAARLAEPPDGQSVEELVARVERHLAQNPQDGQGWAVIAPVLMRMGDPQGAARAYANAVRLLGPTPERVTDMGEAMTMANDGIISASARAAFEQAVELDPAAVKPRFFLALALGQEGRTEDAIAAWQSLLDGANPDALWVPAALDELAKLGGDMPEFADQLSGPTQEQVEAASNMAPEDQASMIAGMVQGLADRLSSEGGSPDEWIRLMRAYSVLGDSSKGRQAYESAVLAYGDQPADLAKINAAARELGLGES</sequence>
<dbReference type="GO" id="GO:0005886">
    <property type="term" value="C:plasma membrane"/>
    <property type="evidence" value="ECO:0007669"/>
    <property type="project" value="TreeGrafter"/>
</dbReference>
<evidence type="ECO:0000313" key="6">
    <source>
        <dbReference type="EMBL" id="GGB63211.1"/>
    </source>
</evidence>
<dbReference type="Gene3D" id="1.25.40.10">
    <property type="entry name" value="Tetratricopeptide repeat domain"/>
    <property type="match status" value="1"/>
</dbReference>
<organism evidence="6 7">
    <name type="scientific">Roseibium aquae</name>
    <dbReference type="NCBI Taxonomy" id="1323746"/>
    <lineage>
        <taxon>Bacteria</taxon>
        <taxon>Pseudomonadati</taxon>
        <taxon>Pseudomonadota</taxon>
        <taxon>Alphaproteobacteria</taxon>
        <taxon>Hyphomicrobiales</taxon>
        <taxon>Stappiaceae</taxon>
        <taxon>Roseibium</taxon>
    </lineage>
</organism>
<dbReference type="OrthoDB" id="9815847at2"/>
<dbReference type="RefSeq" id="WP_150497859.1">
    <property type="nucleotide sequence ID" value="NZ_BMFA01000019.1"/>
</dbReference>
<dbReference type="EMBL" id="BMFA01000019">
    <property type="protein sequence ID" value="GGB63211.1"/>
    <property type="molecule type" value="Genomic_DNA"/>
</dbReference>
<dbReference type="PANTHER" id="PTHR47870">
    <property type="entry name" value="CYTOCHROME C-TYPE BIOGENESIS PROTEIN CCMH"/>
    <property type="match status" value="1"/>
</dbReference>
<dbReference type="Proteomes" id="UP000605148">
    <property type="component" value="Unassembled WGS sequence"/>
</dbReference>
<evidence type="ECO:0000313" key="7">
    <source>
        <dbReference type="Proteomes" id="UP000605148"/>
    </source>
</evidence>
<dbReference type="InterPro" id="IPR017560">
    <property type="entry name" value="Cyt_c_biogenesis_CcmI"/>
</dbReference>
<evidence type="ECO:0000256" key="2">
    <source>
        <dbReference type="ARBA" id="ARBA00022737"/>
    </source>
</evidence>
<dbReference type="AlphaFoldDB" id="A0A916TN35"/>
<dbReference type="InterPro" id="IPR056413">
    <property type="entry name" value="TPR_CcmH_CycH"/>
</dbReference>
<dbReference type="NCBIfam" id="TIGR03142">
    <property type="entry name" value="cytochro_ccmI"/>
    <property type="match status" value="1"/>
</dbReference>